<evidence type="ECO:0000256" key="2">
    <source>
        <dbReference type="ARBA" id="ARBA00022857"/>
    </source>
</evidence>
<reference evidence="4" key="1">
    <citation type="journal article" date="2020" name="Stud. Mycol.">
        <title>101 Dothideomycetes genomes: a test case for predicting lifestyles and emergence of pathogens.</title>
        <authorList>
            <person name="Haridas S."/>
            <person name="Albert R."/>
            <person name="Binder M."/>
            <person name="Bloem J."/>
            <person name="Labutti K."/>
            <person name="Salamov A."/>
            <person name="Andreopoulos B."/>
            <person name="Baker S."/>
            <person name="Barry K."/>
            <person name="Bills G."/>
            <person name="Bluhm B."/>
            <person name="Cannon C."/>
            <person name="Castanera R."/>
            <person name="Culley D."/>
            <person name="Daum C."/>
            <person name="Ezra D."/>
            <person name="Gonzalez J."/>
            <person name="Henrissat B."/>
            <person name="Kuo A."/>
            <person name="Liang C."/>
            <person name="Lipzen A."/>
            <person name="Lutzoni F."/>
            <person name="Magnuson J."/>
            <person name="Mondo S."/>
            <person name="Nolan M."/>
            <person name="Ohm R."/>
            <person name="Pangilinan J."/>
            <person name="Park H.-J."/>
            <person name="Ramirez L."/>
            <person name="Alfaro M."/>
            <person name="Sun H."/>
            <person name="Tritt A."/>
            <person name="Yoshinaga Y."/>
            <person name="Zwiers L.-H."/>
            <person name="Turgeon B."/>
            <person name="Goodwin S."/>
            <person name="Spatafora J."/>
            <person name="Crous P."/>
            <person name="Grigoriev I."/>
        </authorList>
    </citation>
    <scope>NUCLEOTIDE SEQUENCE</scope>
    <source>
        <strain evidence="4">CBS 130266</strain>
    </source>
</reference>
<dbReference type="Pfam" id="PF00106">
    <property type="entry name" value="adh_short"/>
    <property type="match status" value="1"/>
</dbReference>
<dbReference type="PRINTS" id="PR00081">
    <property type="entry name" value="GDHRDH"/>
</dbReference>
<dbReference type="AlphaFoldDB" id="A0A9P4NRR0"/>
<evidence type="ECO:0000313" key="4">
    <source>
        <dbReference type="EMBL" id="KAF2430452.1"/>
    </source>
</evidence>
<accession>A0A9P4NRR0</accession>
<sequence>MTKVAIITGGASGMGLAVAEALAARGDWELHLLDVNEERGNSAAASVKNAKFHKTDVTSYSSLASVFDSIHKSSKGLDFVFANAGIVERWNFYSQHQVSPPPEPDQLSIDIDFKSVVNTSYLAQHYFRLSPSYKSGSQSLVMTASCGGLYSAPFCPMYSGAKHGVIGFMRSIAKHYWIHDKIRVSCTAPGTVKTNLVDPKGWESFPDDFFTPMEKIVEVVVMLIDGGDMEDSSSPQVSLKKGQDWGQCVEVNGKNHYFRAQHSWCDDKMKAVMEATDVEQLKA</sequence>
<dbReference type="InterPro" id="IPR002347">
    <property type="entry name" value="SDR_fam"/>
</dbReference>
<keyword evidence="3" id="KW-0560">Oxidoreductase</keyword>
<keyword evidence="2" id="KW-0521">NADP</keyword>
<evidence type="ECO:0000313" key="5">
    <source>
        <dbReference type="Proteomes" id="UP000800235"/>
    </source>
</evidence>
<dbReference type="PROSITE" id="PS00061">
    <property type="entry name" value="ADH_SHORT"/>
    <property type="match status" value="1"/>
</dbReference>
<evidence type="ECO:0000256" key="1">
    <source>
        <dbReference type="ARBA" id="ARBA00006484"/>
    </source>
</evidence>
<dbReference type="EMBL" id="MU007039">
    <property type="protein sequence ID" value="KAF2430452.1"/>
    <property type="molecule type" value="Genomic_DNA"/>
</dbReference>
<dbReference type="PANTHER" id="PTHR44229">
    <property type="entry name" value="15-HYDROXYPROSTAGLANDIN DEHYDROGENASE [NAD(+)]"/>
    <property type="match status" value="1"/>
</dbReference>
<protein>
    <submittedName>
        <fullName evidence="4">NAD(P)-binding protein</fullName>
    </submittedName>
</protein>
<dbReference type="SUPFAM" id="SSF51735">
    <property type="entry name" value="NAD(P)-binding Rossmann-fold domains"/>
    <property type="match status" value="1"/>
</dbReference>
<evidence type="ECO:0000256" key="3">
    <source>
        <dbReference type="ARBA" id="ARBA00023002"/>
    </source>
</evidence>
<name>A0A9P4NRR0_9PEZI</name>
<comment type="similarity">
    <text evidence="1">Belongs to the short-chain dehydrogenases/reductases (SDR) family.</text>
</comment>
<dbReference type="PANTHER" id="PTHR44229:SF4">
    <property type="entry name" value="15-HYDROXYPROSTAGLANDIN DEHYDROGENASE [NAD(+)]"/>
    <property type="match status" value="1"/>
</dbReference>
<dbReference type="Gene3D" id="3.40.50.720">
    <property type="entry name" value="NAD(P)-binding Rossmann-like Domain"/>
    <property type="match status" value="1"/>
</dbReference>
<comment type="caution">
    <text evidence="4">The sequence shown here is derived from an EMBL/GenBank/DDBJ whole genome shotgun (WGS) entry which is preliminary data.</text>
</comment>
<dbReference type="InterPro" id="IPR020904">
    <property type="entry name" value="Sc_DH/Rdtase_CS"/>
</dbReference>
<dbReference type="InterPro" id="IPR036291">
    <property type="entry name" value="NAD(P)-bd_dom_sf"/>
</dbReference>
<gene>
    <name evidence="4" type="ORF">EJ08DRAFT_244089</name>
</gene>
<dbReference type="OrthoDB" id="37659at2759"/>
<dbReference type="GO" id="GO:0005737">
    <property type="term" value="C:cytoplasm"/>
    <property type="evidence" value="ECO:0007669"/>
    <property type="project" value="TreeGrafter"/>
</dbReference>
<organism evidence="4 5">
    <name type="scientific">Tothia fuscella</name>
    <dbReference type="NCBI Taxonomy" id="1048955"/>
    <lineage>
        <taxon>Eukaryota</taxon>
        <taxon>Fungi</taxon>
        <taxon>Dikarya</taxon>
        <taxon>Ascomycota</taxon>
        <taxon>Pezizomycotina</taxon>
        <taxon>Dothideomycetes</taxon>
        <taxon>Pleosporomycetidae</taxon>
        <taxon>Venturiales</taxon>
        <taxon>Cylindrosympodiaceae</taxon>
        <taxon>Tothia</taxon>
    </lineage>
</organism>
<proteinExistence type="inferred from homology"/>
<keyword evidence="5" id="KW-1185">Reference proteome</keyword>
<dbReference type="GO" id="GO:0016616">
    <property type="term" value="F:oxidoreductase activity, acting on the CH-OH group of donors, NAD or NADP as acceptor"/>
    <property type="evidence" value="ECO:0007669"/>
    <property type="project" value="TreeGrafter"/>
</dbReference>
<dbReference type="Proteomes" id="UP000800235">
    <property type="component" value="Unassembled WGS sequence"/>
</dbReference>